<gene>
    <name evidence="1" type="ORF">RC62_270</name>
</gene>
<organism evidence="1 2">
    <name type="scientific">Flavobacterium aquidurense</name>
    <dbReference type="NCBI Taxonomy" id="362413"/>
    <lineage>
        <taxon>Bacteria</taxon>
        <taxon>Pseudomonadati</taxon>
        <taxon>Bacteroidota</taxon>
        <taxon>Flavobacteriia</taxon>
        <taxon>Flavobacteriales</taxon>
        <taxon>Flavobacteriaceae</taxon>
        <taxon>Flavobacterium</taxon>
    </lineage>
</organism>
<evidence type="ECO:0000313" key="1">
    <source>
        <dbReference type="EMBL" id="KQB40380.1"/>
    </source>
</evidence>
<dbReference type="AlphaFoldDB" id="A0A0N8VMV5"/>
<dbReference type="STRING" id="362413.RC62_270"/>
<evidence type="ECO:0000313" key="2">
    <source>
        <dbReference type="Proteomes" id="UP000050443"/>
    </source>
</evidence>
<proteinExistence type="predicted"/>
<dbReference type="EMBL" id="JRLF01000010">
    <property type="protein sequence ID" value="KQB40380.1"/>
    <property type="molecule type" value="Genomic_DNA"/>
</dbReference>
<name>A0A0N8VMV5_9FLAO</name>
<dbReference type="OrthoDB" id="1231534at2"/>
<accession>A0A0N8VMV5</accession>
<comment type="caution">
    <text evidence="1">The sequence shown here is derived from an EMBL/GenBank/DDBJ whole genome shotgun (WGS) entry which is preliminary data.</text>
</comment>
<dbReference type="Proteomes" id="UP000050443">
    <property type="component" value="Unassembled WGS sequence"/>
</dbReference>
<protein>
    <submittedName>
        <fullName evidence="1">LysM domain-containing protein</fullName>
    </submittedName>
</protein>
<dbReference type="PATRIC" id="fig|362413.3.peg.257"/>
<reference evidence="1 2" key="1">
    <citation type="submission" date="2014-09" db="EMBL/GenBank/DDBJ databases">
        <title>Genome sequence of Flavobacterium aquidurense RC62.</title>
        <authorList>
            <person name="Kim J.F."/>
            <person name="Kwak M.-J."/>
        </authorList>
    </citation>
    <scope>NUCLEOTIDE SEQUENCE [LARGE SCALE GENOMIC DNA]</scope>
    <source>
        <strain evidence="1 2">RC62</strain>
    </source>
</reference>
<sequence length="349" mass="41355">MSIIYLTKYPIREGDTLESVARKLNIRTEYLKEVHNAKAGFWDKIRSKFPKHLTEIYVYSDVLEEQSPEKEVKRETGRNIFSTSFYTPKKYGYSLKNYEGDHLKNKIHYEVEAVYKENDFNFKIIEINRKQVYVNHKMPDVAVEQLLDKIAQNMFPIELRISDAGEIKAIANHKEIKERWLANKEELTQYYKKEQSDAIIKKADLYFNNEKELLGILSNNWFFNLFFKPIYNYYPEKKEIQCTTKVPFLSKRLVEYEITQTLQDLYTRSGKVIINHAGKITDHRSFDEVLQNKTVLEKDRPNIQFIQSEGDVQYKLNSSDNSIFSIIGTYNTKISDKKNNKIQVEIYQL</sequence>
<dbReference type="RefSeq" id="WP_055094766.1">
    <property type="nucleotide sequence ID" value="NZ_JRLF01000010.1"/>
</dbReference>